<dbReference type="HOGENOM" id="CLU_2985727_0_0_2"/>
<dbReference type="KEGG" id="mew:MSWAN_0835"/>
<sequence length="57" mass="6579">MGEKLEVPITILDEIWVKTLEVLMTEEEFKPETVEKIHKIMEKGKINPDSIIAALKE</sequence>
<proteinExistence type="predicted"/>
<dbReference type="Proteomes" id="UP000009231">
    <property type="component" value="Chromosome"/>
</dbReference>
<dbReference type="RefSeq" id="WP_013825364.1">
    <property type="nucleotide sequence ID" value="NC_015574.1"/>
</dbReference>
<evidence type="ECO:0000313" key="1">
    <source>
        <dbReference type="EMBL" id="AEG17862.1"/>
    </source>
</evidence>
<protein>
    <submittedName>
        <fullName evidence="1">Uncharacterized protein</fullName>
    </submittedName>
</protein>
<keyword evidence="2" id="KW-1185">Reference proteome</keyword>
<dbReference type="GeneID" id="42441921"/>
<dbReference type="EMBL" id="CP002772">
    <property type="protein sequence ID" value="AEG17862.1"/>
    <property type="molecule type" value="Genomic_DNA"/>
</dbReference>
<organism evidence="1 2">
    <name type="scientific">Methanobacterium paludis (strain DSM 25820 / JCM 18151 / SWAN1)</name>
    <dbReference type="NCBI Taxonomy" id="868131"/>
    <lineage>
        <taxon>Archaea</taxon>
        <taxon>Methanobacteriati</taxon>
        <taxon>Methanobacteriota</taxon>
        <taxon>Methanomada group</taxon>
        <taxon>Methanobacteria</taxon>
        <taxon>Methanobacteriales</taxon>
        <taxon>Methanobacteriaceae</taxon>
        <taxon>Methanobacterium</taxon>
    </lineage>
</organism>
<evidence type="ECO:0000313" key="2">
    <source>
        <dbReference type="Proteomes" id="UP000009231"/>
    </source>
</evidence>
<gene>
    <name evidence="1" type="ordered locus">MSWAN_0835</name>
</gene>
<dbReference type="AlphaFoldDB" id="F6D1Q9"/>
<accession>F6D1Q9</accession>
<name>F6D1Q9_METPW</name>
<reference evidence="1 2" key="1">
    <citation type="journal article" date="2014" name="Int. J. Syst. Evol. Microbiol.">
        <title>Methanobacterium paludis sp. nov. and a novel strain of Methanobacterium lacus isolated from northern peatlands.</title>
        <authorList>
            <person name="Cadillo-Quiroz H."/>
            <person name="Brauer S.L."/>
            <person name="Goodson N."/>
            <person name="Yavitt J.B."/>
            <person name="Zinder S.H."/>
        </authorList>
    </citation>
    <scope>NUCLEOTIDE SEQUENCE [LARGE SCALE GENOMIC DNA]</scope>
    <source>
        <strain evidence="2">DSM 25820 / JCM 18151 / SWAN1</strain>
    </source>
</reference>